<name>A0AAD6UY97_9AGAR</name>
<comment type="similarity">
    <text evidence="1">Belongs to the IPP transferase family.</text>
</comment>
<proteinExistence type="inferred from homology"/>
<dbReference type="GO" id="GO:0006400">
    <property type="term" value="P:tRNA modification"/>
    <property type="evidence" value="ECO:0007669"/>
    <property type="project" value="TreeGrafter"/>
</dbReference>
<dbReference type="InterPro" id="IPR018022">
    <property type="entry name" value="IPT"/>
</dbReference>
<evidence type="ECO:0000256" key="5">
    <source>
        <dbReference type="SAM" id="MobiDB-lite"/>
    </source>
</evidence>
<dbReference type="Proteomes" id="UP001219525">
    <property type="component" value="Unassembled WGS sequence"/>
</dbReference>
<dbReference type="Gene3D" id="1.10.20.140">
    <property type="match status" value="1"/>
</dbReference>
<dbReference type="SUPFAM" id="SSF52540">
    <property type="entry name" value="P-loop containing nucleoside triphosphate hydrolases"/>
    <property type="match status" value="1"/>
</dbReference>
<evidence type="ECO:0000256" key="3">
    <source>
        <dbReference type="ARBA" id="ARBA00022741"/>
    </source>
</evidence>
<dbReference type="EMBL" id="JARJCW010000079">
    <property type="protein sequence ID" value="KAJ7197278.1"/>
    <property type="molecule type" value="Genomic_DNA"/>
</dbReference>
<accession>A0AAD6UY97</accession>
<keyword evidence="3" id="KW-0547">Nucleotide-binding</keyword>
<organism evidence="6 7">
    <name type="scientific">Mycena pura</name>
    <dbReference type="NCBI Taxonomy" id="153505"/>
    <lineage>
        <taxon>Eukaryota</taxon>
        <taxon>Fungi</taxon>
        <taxon>Dikarya</taxon>
        <taxon>Basidiomycota</taxon>
        <taxon>Agaricomycotina</taxon>
        <taxon>Agaricomycetes</taxon>
        <taxon>Agaricomycetidae</taxon>
        <taxon>Agaricales</taxon>
        <taxon>Marasmiineae</taxon>
        <taxon>Mycenaceae</taxon>
        <taxon>Mycena</taxon>
    </lineage>
</organism>
<dbReference type="Gene3D" id="3.40.50.300">
    <property type="entry name" value="P-loop containing nucleotide triphosphate hydrolases"/>
    <property type="match status" value="1"/>
</dbReference>
<protein>
    <submittedName>
        <fullName evidence="6">tRNA isopentenyltransferase</fullName>
    </submittedName>
</protein>
<dbReference type="Pfam" id="PF01715">
    <property type="entry name" value="IPPT"/>
    <property type="match status" value="1"/>
</dbReference>
<keyword evidence="7" id="KW-1185">Reference proteome</keyword>
<comment type="caution">
    <text evidence="6">The sequence shown here is derived from an EMBL/GenBank/DDBJ whole genome shotgun (WGS) entry which is preliminary data.</text>
</comment>
<dbReference type="GO" id="GO:0005739">
    <property type="term" value="C:mitochondrion"/>
    <property type="evidence" value="ECO:0007669"/>
    <property type="project" value="TreeGrafter"/>
</dbReference>
<feature type="compositionally biased region" description="Basic and acidic residues" evidence="5">
    <location>
        <begin position="458"/>
        <end position="476"/>
    </location>
</feature>
<evidence type="ECO:0000313" key="7">
    <source>
        <dbReference type="Proteomes" id="UP001219525"/>
    </source>
</evidence>
<dbReference type="Gene3D" id="3.30.160.60">
    <property type="entry name" value="Classic Zinc Finger"/>
    <property type="match status" value="1"/>
</dbReference>
<dbReference type="PANTHER" id="PTHR11088">
    <property type="entry name" value="TRNA DIMETHYLALLYLTRANSFERASE"/>
    <property type="match status" value="1"/>
</dbReference>
<evidence type="ECO:0000256" key="4">
    <source>
        <dbReference type="ARBA" id="ARBA00022840"/>
    </source>
</evidence>
<dbReference type="GO" id="GO:0052381">
    <property type="term" value="F:tRNA dimethylallyltransferase activity"/>
    <property type="evidence" value="ECO:0007669"/>
    <property type="project" value="InterPro"/>
</dbReference>
<feature type="region of interest" description="Disordered" evidence="5">
    <location>
        <begin position="447"/>
        <end position="495"/>
    </location>
</feature>
<sequence length="495" mass="55982">MSLRPLIAIFGTTGVGKSNLAIQLALHLAQPAHKSGWKGARVINADAMQVYAGLDIITNKVPESEQHGIEHLLMGFKQPGEQYVVGQWVKDAICAIDETHMRNEIPIVVGGTSYWMQHLIFPDRLTGMQPEQTPALSESILTSLASLPPHLLDLFNCLPEQPPDAALYPDAGAALHRLLHHLDPSMAARWHWRDTRKVFRSLSIIKDTGRRPSEIISEQSETVLKPRYRTLCFWLYAEPPVLHHRLNRRVDSMIENGLLNEVRCLHSISRNASSQVSDSEADDVDYTLGIYQSIGYREFHEYISSTFPTEKAFQEAVENMKTSTRQYSRKQISWIRNKLLPAIHAANLDVTTVPMYMLDATNDTNEDWTSKVRDPAIQITEEFLNGGTLPDPLMLSELARKMLQVNVKPVDPTLVLNAQRKVVCPTCTIDTTKPVMIDEERFDAHLRGRPHRRLAQKMTKERQQEAQRAKRLERVSKATTESDSDIDMGPGTLFS</sequence>
<dbReference type="AlphaFoldDB" id="A0AAD6UY97"/>
<evidence type="ECO:0000256" key="1">
    <source>
        <dbReference type="ARBA" id="ARBA00005842"/>
    </source>
</evidence>
<evidence type="ECO:0000313" key="6">
    <source>
        <dbReference type="EMBL" id="KAJ7197278.1"/>
    </source>
</evidence>
<evidence type="ECO:0000256" key="2">
    <source>
        <dbReference type="ARBA" id="ARBA00022679"/>
    </source>
</evidence>
<keyword evidence="2" id="KW-0808">Transferase</keyword>
<keyword evidence="4" id="KW-0067">ATP-binding</keyword>
<dbReference type="HAMAP" id="MF_00185">
    <property type="entry name" value="IPP_trans"/>
    <property type="match status" value="1"/>
</dbReference>
<dbReference type="InterPro" id="IPR027417">
    <property type="entry name" value="P-loop_NTPase"/>
</dbReference>
<reference evidence="6" key="1">
    <citation type="submission" date="2023-03" db="EMBL/GenBank/DDBJ databases">
        <title>Massive genome expansion in bonnet fungi (Mycena s.s.) driven by repeated elements and novel gene families across ecological guilds.</title>
        <authorList>
            <consortium name="Lawrence Berkeley National Laboratory"/>
            <person name="Harder C.B."/>
            <person name="Miyauchi S."/>
            <person name="Viragh M."/>
            <person name="Kuo A."/>
            <person name="Thoen E."/>
            <person name="Andreopoulos B."/>
            <person name="Lu D."/>
            <person name="Skrede I."/>
            <person name="Drula E."/>
            <person name="Henrissat B."/>
            <person name="Morin E."/>
            <person name="Kohler A."/>
            <person name="Barry K."/>
            <person name="LaButti K."/>
            <person name="Morin E."/>
            <person name="Salamov A."/>
            <person name="Lipzen A."/>
            <person name="Mereny Z."/>
            <person name="Hegedus B."/>
            <person name="Baldrian P."/>
            <person name="Stursova M."/>
            <person name="Weitz H."/>
            <person name="Taylor A."/>
            <person name="Grigoriev I.V."/>
            <person name="Nagy L.G."/>
            <person name="Martin F."/>
            <person name="Kauserud H."/>
        </authorList>
    </citation>
    <scope>NUCLEOTIDE SEQUENCE</scope>
    <source>
        <strain evidence="6">9144</strain>
    </source>
</reference>
<gene>
    <name evidence="6" type="ORF">GGX14DRAFT_669006</name>
</gene>
<dbReference type="PANTHER" id="PTHR11088:SF89">
    <property type="entry name" value="TRNA DIMETHYLALLYLTRANSFERASE"/>
    <property type="match status" value="1"/>
</dbReference>
<dbReference type="InterPro" id="IPR039657">
    <property type="entry name" value="Dimethylallyltransferase"/>
</dbReference>
<dbReference type="GO" id="GO:0005524">
    <property type="term" value="F:ATP binding"/>
    <property type="evidence" value="ECO:0007669"/>
    <property type="project" value="UniProtKB-KW"/>
</dbReference>